<sequence>MASSDSVLGGGWGWVDGVGLVIVFVLPVWVWWLGLCCRRGCGSKPTAVPDIGCCGCS</sequence>
<accession>A0A2N9EDB2</accession>
<keyword evidence="1" id="KW-0812">Transmembrane</keyword>
<keyword evidence="1" id="KW-1133">Transmembrane helix</keyword>
<evidence type="ECO:0000256" key="1">
    <source>
        <dbReference type="SAM" id="Phobius"/>
    </source>
</evidence>
<dbReference type="AlphaFoldDB" id="A0A2N9EDB2"/>
<protein>
    <recommendedName>
        <fullName evidence="3">Transmembrane protein</fullName>
    </recommendedName>
</protein>
<reference evidence="2" key="1">
    <citation type="submission" date="2018-02" db="EMBL/GenBank/DDBJ databases">
        <authorList>
            <person name="Cohen D.B."/>
            <person name="Kent A.D."/>
        </authorList>
    </citation>
    <scope>NUCLEOTIDE SEQUENCE</scope>
</reference>
<evidence type="ECO:0008006" key="3">
    <source>
        <dbReference type="Google" id="ProtNLM"/>
    </source>
</evidence>
<evidence type="ECO:0000313" key="2">
    <source>
        <dbReference type="EMBL" id="SPC76966.1"/>
    </source>
</evidence>
<name>A0A2N9EDB2_FAGSY</name>
<gene>
    <name evidence="2" type="ORF">FSB_LOCUS4848</name>
</gene>
<feature type="transmembrane region" description="Helical" evidence="1">
    <location>
        <begin position="12"/>
        <end position="34"/>
    </location>
</feature>
<proteinExistence type="predicted"/>
<dbReference type="EMBL" id="OIVN01000245">
    <property type="protein sequence ID" value="SPC76966.1"/>
    <property type="molecule type" value="Genomic_DNA"/>
</dbReference>
<organism evidence="2">
    <name type="scientific">Fagus sylvatica</name>
    <name type="common">Beechnut</name>
    <dbReference type="NCBI Taxonomy" id="28930"/>
    <lineage>
        <taxon>Eukaryota</taxon>
        <taxon>Viridiplantae</taxon>
        <taxon>Streptophyta</taxon>
        <taxon>Embryophyta</taxon>
        <taxon>Tracheophyta</taxon>
        <taxon>Spermatophyta</taxon>
        <taxon>Magnoliopsida</taxon>
        <taxon>eudicotyledons</taxon>
        <taxon>Gunneridae</taxon>
        <taxon>Pentapetalae</taxon>
        <taxon>rosids</taxon>
        <taxon>fabids</taxon>
        <taxon>Fagales</taxon>
        <taxon>Fagaceae</taxon>
        <taxon>Fagus</taxon>
    </lineage>
</organism>
<keyword evidence="1" id="KW-0472">Membrane</keyword>